<dbReference type="EMBL" id="KN822020">
    <property type="protein sequence ID" value="KIM65949.1"/>
    <property type="molecule type" value="Genomic_DNA"/>
</dbReference>
<reference evidence="2" key="2">
    <citation type="submission" date="2015-01" db="EMBL/GenBank/DDBJ databases">
        <title>Evolutionary Origins and Diversification of the Mycorrhizal Mutualists.</title>
        <authorList>
            <consortium name="DOE Joint Genome Institute"/>
            <consortium name="Mycorrhizal Genomics Consortium"/>
            <person name="Kohler A."/>
            <person name="Kuo A."/>
            <person name="Nagy L.G."/>
            <person name="Floudas D."/>
            <person name="Copeland A."/>
            <person name="Barry K.W."/>
            <person name="Cichocki N."/>
            <person name="Veneault-Fourrey C."/>
            <person name="LaButti K."/>
            <person name="Lindquist E.A."/>
            <person name="Lipzen A."/>
            <person name="Lundell T."/>
            <person name="Morin E."/>
            <person name="Murat C."/>
            <person name="Riley R."/>
            <person name="Ohm R."/>
            <person name="Sun H."/>
            <person name="Tunlid A."/>
            <person name="Henrissat B."/>
            <person name="Grigoriev I.V."/>
            <person name="Hibbett D.S."/>
            <person name="Martin F."/>
        </authorList>
    </citation>
    <scope>NUCLEOTIDE SEQUENCE [LARGE SCALE GENOMIC DNA]</scope>
    <source>
        <strain evidence="2">Foug A</strain>
    </source>
</reference>
<evidence type="ECO:0000313" key="2">
    <source>
        <dbReference type="Proteomes" id="UP000053989"/>
    </source>
</evidence>
<evidence type="ECO:0000313" key="1">
    <source>
        <dbReference type="EMBL" id="KIM65949.1"/>
    </source>
</evidence>
<gene>
    <name evidence="1" type="ORF">SCLCIDRAFT_424398</name>
</gene>
<reference evidence="1 2" key="1">
    <citation type="submission" date="2014-04" db="EMBL/GenBank/DDBJ databases">
        <authorList>
            <consortium name="DOE Joint Genome Institute"/>
            <person name="Kuo A."/>
            <person name="Kohler A."/>
            <person name="Nagy L.G."/>
            <person name="Floudas D."/>
            <person name="Copeland A."/>
            <person name="Barry K.W."/>
            <person name="Cichocki N."/>
            <person name="Veneault-Fourrey C."/>
            <person name="LaButti K."/>
            <person name="Lindquist E.A."/>
            <person name="Lipzen A."/>
            <person name="Lundell T."/>
            <person name="Morin E."/>
            <person name="Murat C."/>
            <person name="Sun H."/>
            <person name="Tunlid A."/>
            <person name="Henrissat B."/>
            <person name="Grigoriev I.V."/>
            <person name="Hibbett D.S."/>
            <person name="Martin F."/>
            <person name="Nordberg H.P."/>
            <person name="Cantor M.N."/>
            <person name="Hua S.X."/>
        </authorList>
    </citation>
    <scope>NUCLEOTIDE SEQUENCE [LARGE SCALE GENOMIC DNA]</scope>
    <source>
        <strain evidence="1 2">Foug A</strain>
    </source>
</reference>
<dbReference type="AlphaFoldDB" id="A0A0C3EC92"/>
<dbReference type="Proteomes" id="UP000053989">
    <property type="component" value="Unassembled WGS sequence"/>
</dbReference>
<proteinExistence type="predicted"/>
<name>A0A0C3EC92_9AGAM</name>
<sequence length="158" mass="18181">MSEVRGRSGRLYRLSCSTERGTEFRQSSMTVWKAVTERELGRECIWRVRRWGTLSVGRVKREINCARQPPAETRFQCTVHSTRLERRDAVIGSKTASAQESCTNHLRTQTGPKCGRSGQRLEGVTRGRRLCRWWNGGRALGVIESTQEIWCSKKTYFP</sequence>
<accession>A0A0C3EC92</accession>
<protein>
    <submittedName>
        <fullName evidence="1">Uncharacterized protein</fullName>
    </submittedName>
</protein>
<dbReference type="InParanoid" id="A0A0C3EC92"/>
<dbReference type="HOGENOM" id="CLU_1670427_0_0_1"/>
<organism evidence="1 2">
    <name type="scientific">Scleroderma citrinum Foug A</name>
    <dbReference type="NCBI Taxonomy" id="1036808"/>
    <lineage>
        <taxon>Eukaryota</taxon>
        <taxon>Fungi</taxon>
        <taxon>Dikarya</taxon>
        <taxon>Basidiomycota</taxon>
        <taxon>Agaricomycotina</taxon>
        <taxon>Agaricomycetes</taxon>
        <taxon>Agaricomycetidae</taxon>
        <taxon>Boletales</taxon>
        <taxon>Sclerodermatineae</taxon>
        <taxon>Sclerodermataceae</taxon>
        <taxon>Scleroderma</taxon>
    </lineage>
</organism>
<keyword evidence="2" id="KW-1185">Reference proteome</keyword>